<accession>A0A6J8AMU1</accession>
<dbReference type="OrthoDB" id="9950135at2759"/>
<dbReference type="Proteomes" id="UP000507470">
    <property type="component" value="Unassembled WGS sequence"/>
</dbReference>
<evidence type="ECO:0000313" key="1">
    <source>
        <dbReference type="EMBL" id="CAC5370885.1"/>
    </source>
</evidence>
<dbReference type="InterPro" id="IPR043502">
    <property type="entry name" value="DNA/RNA_pol_sf"/>
</dbReference>
<dbReference type="Gene3D" id="3.30.70.270">
    <property type="match status" value="1"/>
</dbReference>
<dbReference type="AlphaFoldDB" id="A0A6J8AMU1"/>
<reference evidence="1 2" key="1">
    <citation type="submission" date="2020-06" db="EMBL/GenBank/DDBJ databases">
        <authorList>
            <person name="Li R."/>
            <person name="Bekaert M."/>
        </authorList>
    </citation>
    <scope>NUCLEOTIDE SEQUENCE [LARGE SCALE GENOMIC DNA]</scope>
    <source>
        <strain evidence="2">wild</strain>
    </source>
</reference>
<dbReference type="PANTHER" id="PTHR37984:SF5">
    <property type="entry name" value="PROTEIN NYNRIN-LIKE"/>
    <property type="match status" value="1"/>
</dbReference>
<evidence type="ECO:0000313" key="2">
    <source>
        <dbReference type="Proteomes" id="UP000507470"/>
    </source>
</evidence>
<sequence>MLAITFGENVFEHEVVVGGVRNNLIITAYRCIWDHDEFSFIINGRRIPLETSKEAVSKKVIALETVMVPGGHEAIIRSGLTNRAKFRRSPSSLGILTPERPFLERHGLALAKTLEDAANEIVFARVYHPGSTEVRVYKHTHIALFTPVCKVGPVLNMNLLDVLEFGEEDISRSFGALPEHLYSMFGKSCEHLDDDQQAKFKAFITENQEWVNIRSSSLDEKPVKEPPRRIPMYKRQALEDEVKKLEERGLVYSSLQKVGEEDTSRSFGALPEHLCSMFGRSCEHFDDDQQAKFKAFITENQECFARPGEVGRTNVGEHKIKLTDEKPVKEPPRRIPMYKRQALKDEVKKLEERGLIEKSESPWSSQTVKPKRRTGVGKEVSFFGHIVLGEGIRTDPAKVVAVRDIKRPTTVTQVRSFLGLASYYRKYVKYFSKAAKPLFDLKKKDLSGMKEPKKFSAT</sequence>
<dbReference type="InterPro" id="IPR043128">
    <property type="entry name" value="Rev_trsase/Diguanyl_cyclase"/>
</dbReference>
<protein>
    <submittedName>
        <fullName evidence="1">Uncharacterized protein</fullName>
    </submittedName>
</protein>
<dbReference type="InterPro" id="IPR050951">
    <property type="entry name" value="Retrovirus_Pol_polyprotein"/>
</dbReference>
<keyword evidence="2" id="KW-1185">Reference proteome</keyword>
<dbReference type="Gene3D" id="3.10.10.10">
    <property type="entry name" value="HIV Type 1 Reverse Transcriptase, subunit A, domain 1"/>
    <property type="match status" value="1"/>
</dbReference>
<proteinExistence type="predicted"/>
<dbReference type="SUPFAM" id="SSF56672">
    <property type="entry name" value="DNA/RNA polymerases"/>
    <property type="match status" value="1"/>
</dbReference>
<dbReference type="PANTHER" id="PTHR37984">
    <property type="entry name" value="PROTEIN CBG26694"/>
    <property type="match status" value="1"/>
</dbReference>
<organism evidence="1 2">
    <name type="scientific">Mytilus coruscus</name>
    <name type="common">Sea mussel</name>
    <dbReference type="NCBI Taxonomy" id="42192"/>
    <lineage>
        <taxon>Eukaryota</taxon>
        <taxon>Metazoa</taxon>
        <taxon>Spiralia</taxon>
        <taxon>Lophotrochozoa</taxon>
        <taxon>Mollusca</taxon>
        <taxon>Bivalvia</taxon>
        <taxon>Autobranchia</taxon>
        <taxon>Pteriomorphia</taxon>
        <taxon>Mytilida</taxon>
        <taxon>Mytiloidea</taxon>
        <taxon>Mytilidae</taxon>
        <taxon>Mytilinae</taxon>
        <taxon>Mytilus</taxon>
    </lineage>
</organism>
<name>A0A6J8AMU1_MYTCO</name>
<gene>
    <name evidence="1" type="ORF">MCOR_9539</name>
</gene>
<dbReference type="EMBL" id="CACVKT020001740">
    <property type="protein sequence ID" value="CAC5370885.1"/>
    <property type="molecule type" value="Genomic_DNA"/>
</dbReference>